<evidence type="ECO:0000313" key="10">
    <source>
        <dbReference type="Proteomes" id="UP001071230"/>
    </source>
</evidence>
<dbReference type="PANTHER" id="PTHR12001:SF69">
    <property type="entry name" value="ALL TRANS-POLYPRENYL-DIPHOSPHATE SYNTHASE PDSS1"/>
    <property type="match status" value="1"/>
</dbReference>
<keyword evidence="10" id="KW-1185">Reference proteome</keyword>
<evidence type="ECO:0000256" key="6">
    <source>
        <dbReference type="RuleBase" id="RU004466"/>
    </source>
</evidence>
<organism evidence="8">
    <name type="scientific">Acididesulfobacillus acetoxydans</name>
    <dbReference type="NCBI Taxonomy" id="1561005"/>
    <lineage>
        <taxon>Bacteria</taxon>
        <taxon>Bacillati</taxon>
        <taxon>Bacillota</taxon>
        <taxon>Clostridia</taxon>
        <taxon>Eubacteriales</taxon>
        <taxon>Peptococcaceae</taxon>
        <taxon>Acididesulfobacillus</taxon>
    </lineage>
</organism>
<dbReference type="PROSITE" id="PS00444">
    <property type="entry name" value="POLYPRENYL_SYNTHASE_2"/>
    <property type="match status" value="1"/>
</dbReference>
<dbReference type="GO" id="GO:0008299">
    <property type="term" value="P:isoprenoid biosynthetic process"/>
    <property type="evidence" value="ECO:0007669"/>
    <property type="project" value="InterPro"/>
</dbReference>
<evidence type="ECO:0000256" key="7">
    <source>
        <dbReference type="SAM" id="MobiDB-lite"/>
    </source>
</evidence>
<dbReference type="KEGG" id="aacx:DEACI_0424"/>
<evidence type="ECO:0000256" key="3">
    <source>
        <dbReference type="ARBA" id="ARBA00022679"/>
    </source>
</evidence>
<feature type="region of interest" description="Disordered" evidence="7">
    <location>
        <begin position="1"/>
        <end position="23"/>
    </location>
</feature>
<gene>
    <name evidence="8" type="ORF">DEACI_0424</name>
    <name evidence="9" type="ORF">DEACI_1824</name>
</gene>
<dbReference type="InterPro" id="IPR008949">
    <property type="entry name" value="Isoprenoid_synthase_dom_sf"/>
</dbReference>
<evidence type="ECO:0000256" key="5">
    <source>
        <dbReference type="ARBA" id="ARBA00022842"/>
    </source>
</evidence>
<dbReference type="Proteomes" id="UP000836597">
    <property type="component" value="Chromosome"/>
</dbReference>
<comment type="similarity">
    <text evidence="2 6">Belongs to the FPP/GGPP synthase family.</text>
</comment>
<dbReference type="PROSITE" id="PS00723">
    <property type="entry name" value="POLYPRENYL_SYNTHASE_1"/>
    <property type="match status" value="1"/>
</dbReference>
<dbReference type="RefSeq" id="WP_240983559.1">
    <property type="nucleotide sequence ID" value="NZ_CDGJ01000052.1"/>
</dbReference>
<dbReference type="Proteomes" id="UP001071230">
    <property type="component" value="Unassembled WGS sequence"/>
</dbReference>
<dbReference type="InterPro" id="IPR000092">
    <property type="entry name" value="Polyprenyl_synt"/>
</dbReference>
<dbReference type="InterPro" id="IPR033749">
    <property type="entry name" value="Polyprenyl_synt_CS"/>
</dbReference>
<protein>
    <submittedName>
        <fullName evidence="9">Heptaprenyl diphosphate synthase component 2</fullName>
    </submittedName>
    <submittedName>
        <fullName evidence="8">Isoprenoid synthase domain protein</fullName>
    </submittedName>
</protein>
<dbReference type="GO" id="GO:0046872">
    <property type="term" value="F:metal ion binding"/>
    <property type="evidence" value="ECO:0007669"/>
    <property type="project" value="UniProtKB-KW"/>
</dbReference>
<keyword evidence="5" id="KW-0460">Magnesium</keyword>
<evidence type="ECO:0000256" key="4">
    <source>
        <dbReference type="ARBA" id="ARBA00022723"/>
    </source>
</evidence>
<dbReference type="Gene3D" id="1.10.600.10">
    <property type="entry name" value="Farnesyl Diphosphate Synthase"/>
    <property type="match status" value="1"/>
</dbReference>
<keyword evidence="3 6" id="KW-0808">Transferase</keyword>
<dbReference type="AlphaFoldDB" id="A0A8S0Y1Q2"/>
<keyword evidence="4" id="KW-0479">Metal-binding</keyword>
<sequence>MSPETSAADTDFPTAVDPAPLTSPSLLSTPEWELFRKHLHDSLVHLESSLGPSVSLLQTSNGKQLRPLLVFSAAALFSPPREETVQAAVAAELIHLASLVHDDVIDQAPLRRGQPSINAAQGNQTAVLAGDSLFAEAFRVLSAPGLIPVMPYFVAAIQAMCAGEIRQGQSQFALDRSRRDYLHRSGQKTGSLIEACCRAGATIAGADKTDVNRLGKFGRFLGIGFQVVDDVLDFTGQEKELGKPTGNDFRQGNLTLPIIYLLQDPTYGTWFRETLEKKTWPPTLAFQTYKALEQSGALERSRDTAEAYIAKAKKVLSPFPPSAALDLLSEITQGILDRLPAS</sequence>
<evidence type="ECO:0000313" key="8">
    <source>
        <dbReference type="EMBL" id="CAA7599795.1"/>
    </source>
</evidence>
<dbReference type="CDD" id="cd00685">
    <property type="entry name" value="Trans_IPPS_HT"/>
    <property type="match status" value="1"/>
</dbReference>
<reference evidence="9" key="1">
    <citation type="submission" date="2014-11" db="EMBL/GenBank/DDBJ databases">
        <authorList>
            <person name="Hornung B.V."/>
        </authorList>
    </citation>
    <scope>NUCLEOTIDE SEQUENCE</scope>
    <source>
        <strain evidence="9">INE</strain>
    </source>
</reference>
<dbReference type="SFLD" id="SFLDS00005">
    <property type="entry name" value="Isoprenoid_Synthase_Type_I"/>
    <property type="match status" value="1"/>
</dbReference>
<dbReference type="GO" id="GO:0004659">
    <property type="term" value="F:prenyltransferase activity"/>
    <property type="evidence" value="ECO:0007669"/>
    <property type="project" value="InterPro"/>
</dbReference>
<dbReference type="EMBL" id="LR746496">
    <property type="protein sequence ID" value="CAA7599795.1"/>
    <property type="molecule type" value="Genomic_DNA"/>
</dbReference>
<evidence type="ECO:0000256" key="2">
    <source>
        <dbReference type="ARBA" id="ARBA00006706"/>
    </source>
</evidence>
<dbReference type="EMBL" id="CDGJ01000052">
    <property type="protein sequence ID" value="CEJ07361.1"/>
    <property type="molecule type" value="Genomic_DNA"/>
</dbReference>
<evidence type="ECO:0000313" key="9">
    <source>
        <dbReference type="EMBL" id="CEJ07361.1"/>
    </source>
</evidence>
<dbReference type="PANTHER" id="PTHR12001">
    <property type="entry name" value="GERANYLGERANYL PYROPHOSPHATE SYNTHASE"/>
    <property type="match status" value="1"/>
</dbReference>
<reference evidence="8" key="2">
    <citation type="submission" date="2020-01" db="EMBL/GenBank/DDBJ databases">
        <authorList>
            <person name="Hornung B."/>
        </authorList>
    </citation>
    <scope>NUCLEOTIDE SEQUENCE</scope>
    <source>
        <strain evidence="8">PacBioINE</strain>
    </source>
</reference>
<evidence type="ECO:0000256" key="1">
    <source>
        <dbReference type="ARBA" id="ARBA00001946"/>
    </source>
</evidence>
<accession>A0A8S0Y1Q2</accession>
<comment type="cofactor">
    <cofactor evidence="1">
        <name>Mg(2+)</name>
        <dbReference type="ChEBI" id="CHEBI:18420"/>
    </cofactor>
</comment>
<dbReference type="Pfam" id="PF00348">
    <property type="entry name" value="polyprenyl_synt"/>
    <property type="match status" value="1"/>
</dbReference>
<name>A0A8S0Y1Q2_9FIRM</name>
<proteinExistence type="inferred from homology"/>
<dbReference type="SUPFAM" id="SSF48576">
    <property type="entry name" value="Terpenoid synthases"/>
    <property type="match status" value="1"/>
</dbReference>